<accession>A0A813I4Y7</accession>
<dbReference type="Gene3D" id="2.60.120.620">
    <property type="entry name" value="q2cbj1_9rhob like domain"/>
    <property type="match status" value="1"/>
</dbReference>
<comment type="caution">
    <text evidence="1">The sequence shown here is derived from an EMBL/GenBank/DDBJ whole genome shotgun (WGS) entry which is preliminary data.</text>
</comment>
<evidence type="ECO:0000313" key="1">
    <source>
        <dbReference type="EMBL" id="CAE8645616.1"/>
    </source>
</evidence>
<dbReference type="GO" id="GO:0005634">
    <property type="term" value="C:nucleus"/>
    <property type="evidence" value="ECO:0007669"/>
    <property type="project" value="TreeGrafter"/>
</dbReference>
<dbReference type="InterPro" id="IPR032675">
    <property type="entry name" value="LRR_dom_sf"/>
</dbReference>
<name>A0A813I4Y7_POLGL</name>
<reference evidence="1" key="1">
    <citation type="submission" date="2021-02" db="EMBL/GenBank/DDBJ databases">
        <authorList>
            <person name="Dougan E. K."/>
            <person name="Rhodes N."/>
            <person name="Thang M."/>
            <person name="Chan C."/>
        </authorList>
    </citation>
    <scope>NUCLEOTIDE SEQUENCE</scope>
</reference>
<evidence type="ECO:0000313" key="2">
    <source>
        <dbReference type="Proteomes" id="UP000626109"/>
    </source>
</evidence>
<dbReference type="GO" id="GO:0005096">
    <property type="term" value="F:GTPase activator activity"/>
    <property type="evidence" value="ECO:0007669"/>
    <property type="project" value="InterPro"/>
</dbReference>
<sequence>MSTDIDLDVAQQTRAIHFPALLGEADLDNVRSCHQEQLVNGRRPQQHEHKRRTFLNGGGAARGGLQGSAPAVVAKLFRAASQAKQLGGWGEQQGGPLRDIDMRRFRIRVAELWEYQPGGGLVDDYHYDGGSIVTIVCLLNNLTDFTGGVFRTFESNGMHAEHILERGDVLCLLSHKYHNVTPVITGQRHSLVLELFQDDDDDIADDDNCARMASDQESGFVGCGGLAAAQQAVHDSVQRLEFTGIKSRSELGECLNFVEELLVGPLSTERSLQGLSFASCSLNSDDLGRLASVLQNDIGQKLTAFGVSKNPGVDCDAWHKLWAHLPEKATWLDFGDNQLVDADVAPFMDDLPSLKELGKLYLDGNQLRDLSILCKSLPDTNITELDLGDNSIDDTNVAMLSTAVANSFVTLLVMGTNPISAAGITSLIDTLPSSRIEVLYLDHTGVDDACLAALAKVLKHSKLAELHVDSTKVTDAGVRDLLPHIGASELRHVDVAGNGVSDATMQLLDNRVGQEFV</sequence>
<dbReference type="Gene3D" id="3.80.10.10">
    <property type="entry name" value="Ribonuclease Inhibitor"/>
    <property type="match status" value="1"/>
</dbReference>
<dbReference type="SUPFAM" id="SSF52047">
    <property type="entry name" value="RNI-like"/>
    <property type="match status" value="1"/>
</dbReference>
<dbReference type="GO" id="GO:0005829">
    <property type="term" value="C:cytosol"/>
    <property type="evidence" value="ECO:0007669"/>
    <property type="project" value="TreeGrafter"/>
</dbReference>
<dbReference type="PANTHER" id="PTHR24113">
    <property type="entry name" value="RAN GTPASE-ACTIVATING PROTEIN 1"/>
    <property type="match status" value="1"/>
</dbReference>
<dbReference type="EMBL" id="CAJNNW010003669">
    <property type="protein sequence ID" value="CAE8645616.1"/>
    <property type="molecule type" value="Genomic_DNA"/>
</dbReference>
<dbReference type="GO" id="GO:0006913">
    <property type="term" value="P:nucleocytoplasmic transport"/>
    <property type="evidence" value="ECO:0007669"/>
    <property type="project" value="TreeGrafter"/>
</dbReference>
<dbReference type="PANTHER" id="PTHR24113:SF15">
    <property type="entry name" value="NACHT DOMAIN-CONTAINING PROTEIN"/>
    <property type="match status" value="1"/>
</dbReference>
<dbReference type="InterPro" id="IPR027038">
    <property type="entry name" value="RanGap"/>
</dbReference>
<dbReference type="GO" id="GO:0048471">
    <property type="term" value="C:perinuclear region of cytoplasm"/>
    <property type="evidence" value="ECO:0007669"/>
    <property type="project" value="TreeGrafter"/>
</dbReference>
<protein>
    <submittedName>
        <fullName evidence="1">Uncharacterized protein</fullName>
    </submittedName>
</protein>
<dbReference type="GO" id="GO:0031267">
    <property type="term" value="F:small GTPase binding"/>
    <property type="evidence" value="ECO:0007669"/>
    <property type="project" value="TreeGrafter"/>
</dbReference>
<organism evidence="1 2">
    <name type="scientific">Polarella glacialis</name>
    <name type="common">Dinoflagellate</name>
    <dbReference type="NCBI Taxonomy" id="89957"/>
    <lineage>
        <taxon>Eukaryota</taxon>
        <taxon>Sar</taxon>
        <taxon>Alveolata</taxon>
        <taxon>Dinophyceae</taxon>
        <taxon>Suessiales</taxon>
        <taxon>Suessiaceae</taxon>
        <taxon>Polarella</taxon>
    </lineage>
</organism>
<dbReference type="PROSITE" id="PS51450">
    <property type="entry name" value="LRR"/>
    <property type="match status" value="1"/>
</dbReference>
<gene>
    <name evidence="1" type="ORF">PGLA2088_LOCUS4057</name>
</gene>
<dbReference type="InterPro" id="IPR001611">
    <property type="entry name" value="Leu-rich_rpt"/>
</dbReference>
<dbReference type="Proteomes" id="UP000626109">
    <property type="component" value="Unassembled WGS sequence"/>
</dbReference>
<dbReference type="AlphaFoldDB" id="A0A813I4Y7"/>
<proteinExistence type="predicted"/>